<dbReference type="Pfam" id="PF00013">
    <property type="entry name" value="KH_1"/>
    <property type="match status" value="5"/>
</dbReference>
<dbReference type="InterPro" id="IPR004088">
    <property type="entry name" value="KH_dom_type_1"/>
</dbReference>
<dbReference type="Gene3D" id="3.30.1370.10">
    <property type="entry name" value="K Homology domain, type 1"/>
    <property type="match status" value="3"/>
</dbReference>
<proteinExistence type="predicted"/>
<dbReference type="SUPFAM" id="SSF54791">
    <property type="entry name" value="Eukaryotic type KH-domain (KH-domain type I)"/>
    <property type="match status" value="5"/>
</dbReference>
<sequence>MGSSFVSLPAKRSLYSILYSSEETRMSDPNPYIENGSSNSYSKRPKQPSTPPLNVPPGHVAFRLLCHASRIGGVIGKAGSVIKQLQQTTGAKIRIEDALPDSPDRVVVVVAQSALAARVSLRSPIGNVNGGGGDNDGDGGDMEVSKAQEALLRVFDRILEVAAESGAVGIGIGVGVVSCRLLAEAQQVGSVIGKGGKVVEKIRKDSGCKIRVLTDKLPACAASTDEMIEIEGDVLAVKKALVAVSRCLQDSAPVDKTRMVGSRPLEAVSRETLPDLHVEQLSQKNSLLPTFPSSSIPMPSSSISYISGVRPLSLESERVSTLDAKNQQQEVVFKILCPNDRVGGVIGKGGAIVRALQNETGAIISVGATSAESEERLITITASESPESRYSPAQKAAVLVYSRSVEAGIEKGQESGSNRGLSVTARVVVPSNQVGCLLGKGGAIISEMRKATGASIRIIGGDQASKCISENEDVVQISGDFSSVQDAVYNVTGRLRDNLFSSTQNSTGTMNSSSLLPTSPYGRMRDSAPLGIQTSPPVGVTHGVRRHTPLTQGMDHLGLSHTYDRPPSPPRSWTPQAASQMISGVSTRGITDSSRGLMGITDSSRGLTNLRGGLELGSGSKSAIVTNTTVEIIVPENVIGSVYGENGNNLARLRQISGAKVIVHEPRPGSSDRIVVISGTPDETQAAQSLLHAFILTGPS</sequence>
<dbReference type="EMBL" id="JAEACU010000009">
    <property type="protein sequence ID" value="KAH7518719.1"/>
    <property type="molecule type" value="Genomic_DNA"/>
</dbReference>
<name>A0A978UV19_ZIZJJ</name>
<keyword evidence="2" id="KW-0694">RNA-binding</keyword>
<accession>A0A978UV19</accession>
<dbReference type="InterPro" id="IPR004087">
    <property type="entry name" value="KH_dom"/>
</dbReference>
<dbReference type="InterPro" id="IPR036612">
    <property type="entry name" value="KH_dom_type_1_sf"/>
</dbReference>
<feature type="domain" description="K Homology" evidence="4">
    <location>
        <begin position="58"/>
        <end position="129"/>
    </location>
</feature>
<feature type="domain" description="K Homology" evidence="4">
    <location>
        <begin position="421"/>
        <end position="496"/>
    </location>
</feature>
<organism evidence="5 6">
    <name type="scientific">Ziziphus jujuba var. spinosa</name>
    <dbReference type="NCBI Taxonomy" id="714518"/>
    <lineage>
        <taxon>Eukaryota</taxon>
        <taxon>Viridiplantae</taxon>
        <taxon>Streptophyta</taxon>
        <taxon>Embryophyta</taxon>
        <taxon>Tracheophyta</taxon>
        <taxon>Spermatophyta</taxon>
        <taxon>Magnoliopsida</taxon>
        <taxon>eudicotyledons</taxon>
        <taxon>Gunneridae</taxon>
        <taxon>Pentapetalae</taxon>
        <taxon>rosids</taxon>
        <taxon>fabids</taxon>
        <taxon>Rosales</taxon>
        <taxon>Rhamnaceae</taxon>
        <taxon>Paliureae</taxon>
        <taxon>Ziziphus</taxon>
    </lineage>
</organism>
<dbReference type="GO" id="GO:0003723">
    <property type="term" value="F:RNA binding"/>
    <property type="evidence" value="ECO:0007669"/>
    <property type="project" value="UniProtKB-UniRule"/>
</dbReference>
<dbReference type="CDD" id="cd22462">
    <property type="entry name" value="KH-I_HEN4_like_rpt5"/>
    <property type="match status" value="1"/>
</dbReference>
<evidence type="ECO:0000256" key="2">
    <source>
        <dbReference type="PROSITE-ProRule" id="PRU00117"/>
    </source>
</evidence>
<reference evidence="5" key="1">
    <citation type="journal article" date="2021" name="Front. Plant Sci.">
        <title>Chromosome-Scale Genome Assembly for Chinese Sour Jujube and Insights Into Its Genome Evolution and Domestication Signature.</title>
        <authorList>
            <person name="Shen L.-Y."/>
            <person name="Luo H."/>
            <person name="Wang X.-L."/>
            <person name="Wang X.-M."/>
            <person name="Qiu X.-J."/>
            <person name="Liu H."/>
            <person name="Zhou S.-S."/>
            <person name="Jia K.-H."/>
            <person name="Nie S."/>
            <person name="Bao Y.-T."/>
            <person name="Zhang R.-G."/>
            <person name="Yun Q.-Z."/>
            <person name="Chai Y.-H."/>
            <person name="Lu J.-Y."/>
            <person name="Li Y."/>
            <person name="Zhao S.-W."/>
            <person name="Mao J.-F."/>
            <person name="Jia S.-G."/>
            <person name="Mao Y.-M."/>
        </authorList>
    </citation>
    <scope>NUCLEOTIDE SEQUENCE</scope>
    <source>
        <strain evidence="5">AT0</strain>
        <tissue evidence="5">Leaf</tissue>
    </source>
</reference>
<dbReference type="Proteomes" id="UP000813462">
    <property type="component" value="Unassembled WGS sequence"/>
</dbReference>
<evidence type="ECO:0000313" key="5">
    <source>
        <dbReference type="EMBL" id="KAH7518719.1"/>
    </source>
</evidence>
<feature type="domain" description="K Homology" evidence="4">
    <location>
        <begin position="175"/>
        <end position="249"/>
    </location>
</feature>
<dbReference type="SMART" id="SM00322">
    <property type="entry name" value="KH"/>
    <property type="match status" value="5"/>
</dbReference>
<feature type="domain" description="K Homology" evidence="4">
    <location>
        <begin position="626"/>
        <end position="696"/>
    </location>
</feature>
<evidence type="ECO:0000259" key="4">
    <source>
        <dbReference type="SMART" id="SM00322"/>
    </source>
</evidence>
<evidence type="ECO:0000256" key="3">
    <source>
        <dbReference type="SAM" id="MobiDB-lite"/>
    </source>
</evidence>
<dbReference type="Gene3D" id="3.30.310.210">
    <property type="match status" value="1"/>
</dbReference>
<feature type="region of interest" description="Disordered" evidence="3">
    <location>
        <begin position="25"/>
        <end position="55"/>
    </location>
</feature>
<dbReference type="CDD" id="cd22460">
    <property type="entry name" value="KH-I_PEPPER_rpt2_like"/>
    <property type="match status" value="2"/>
</dbReference>
<evidence type="ECO:0000256" key="1">
    <source>
        <dbReference type="ARBA" id="ARBA00022737"/>
    </source>
</evidence>
<gene>
    <name evidence="5" type="ORF">FEM48_Zijuj09G0200900</name>
</gene>
<dbReference type="PROSITE" id="PS50084">
    <property type="entry name" value="KH_TYPE_1"/>
    <property type="match status" value="5"/>
</dbReference>
<keyword evidence="1" id="KW-0677">Repeat</keyword>
<dbReference type="OrthoDB" id="442947at2759"/>
<protein>
    <recommendedName>
        <fullName evidence="4">K Homology domain-containing protein</fullName>
    </recommendedName>
</protein>
<dbReference type="CDD" id="cd22459">
    <property type="entry name" value="KH-I_PEPPER_rpt1_like"/>
    <property type="match status" value="2"/>
</dbReference>
<dbReference type="PANTHER" id="PTHR10288">
    <property type="entry name" value="KH DOMAIN CONTAINING RNA BINDING PROTEIN"/>
    <property type="match status" value="1"/>
</dbReference>
<dbReference type="AlphaFoldDB" id="A0A978UV19"/>
<feature type="domain" description="K Homology" evidence="4">
    <location>
        <begin position="329"/>
        <end position="405"/>
    </location>
</feature>
<comment type="caution">
    <text evidence="5">The sequence shown here is derived from an EMBL/GenBank/DDBJ whole genome shotgun (WGS) entry which is preliminary data.</text>
</comment>
<evidence type="ECO:0000313" key="6">
    <source>
        <dbReference type="Proteomes" id="UP000813462"/>
    </source>
</evidence>